<keyword evidence="10" id="KW-1185">Reference proteome</keyword>
<feature type="transmembrane region" description="Helical" evidence="7">
    <location>
        <begin position="307"/>
        <end position="332"/>
    </location>
</feature>
<reference evidence="9" key="2">
    <citation type="submission" date="2020-09" db="EMBL/GenBank/DDBJ databases">
        <authorList>
            <person name="Sun Q."/>
            <person name="Zhou Y."/>
        </authorList>
    </citation>
    <scope>NUCLEOTIDE SEQUENCE</scope>
    <source>
        <strain evidence="9">CGMCC 1.15152</strain>
    </source>
</reference>
<feature type="transmembrane region" description="Helical" evidence="7">
    <location>
        <begin position="145"/>
        <end position="168"/>
    </location>
</feature>
<dbReference type="InterPro" id="IPR001958">
    <property type="entry name" value="Tet-R_TetA/multi-R_MdtG-like"/>
</dbReference>
<feature type="transmembrane region" description="Helical" evidence="7">
    <location>
        <begin position="282"/>
        <end position="301"/>
    </location>
</feature>
<feature type="transmembrane region" description="Helical" evidence="7">
    <location>
        <begin position="370"/>
        <end position="391"/>
    </location>
</feature>
<dbReference type="EMBL" id="BMHO01000001">
    <property type="protein sequence ID" value="GGD26138.1"/>
    <property type="molecule type" value="Genomic_DNA"/>
</dbReference>
<gene>
    <name evidence="9" type="ORF">GCM10010915_02730</name>
</gene>
<feature type="transmembrane region" description="Helical" evidence="7">
    <location>
        <begin position="215"/>
        <end position="236"/>
    </location>
</feature>
<feature type="transmembrane region" description="Helical" evidence="7">
    <location>
        <begin position="86"/>
        <end position="104"/>
    </location>
</feature>
<feature type="transmembrane region" description="Helical" evidence="7">
    <location>
        <begin position="344"/>
        <end position="364"/>
    </location>
</feature>
<dbReference type="SUPFAM" id="SSF103473">
    <property type="entry name" value="MFS general substrate transporter"/>
    <property type="match status" value="1"/>
</dbReference>
<protein>
    <submittedName>
        <fullName evidence="9">MFS transporter</fullName>
    </submittedName>
</protein>
<comment type="similarity">
    <text evidence="2">Belongs to the major facilitator superfamily. TCR/Tet family.</text>
</comment>
<feature type="transmembrane region" description="Helical" evidence="7">
    <location>
        <begin position="55"/>
        <end position="74"/>
    </location>
</feature>
<organism evidence="9 10">
    <name type="scientific">Microbacterium faecale</name>
    <dbReference type="NCBI Taxonomy" id="1804630"/>
    <lineage>
        <taxon>Bacteria</taxon>
        <taxon>Bacillati</taxon>
        <taxon>Actinomycetota</taxon>
        <taxon>Actinomycetes</taxon>
        <taxon>Micrococcales</taxon>
        <taxon>Microbacteriaceae</taxon>
        <taxon>Microbacterium</taxon>
    </lineage>
</organism>
<evidence type="ECO:0000256" key="4">
    <source>
        <dbReference type="ARBA" id="ARBA00022692"/>
    </source>
</evidence>
<evidence type="ECO:0000256" key="7">
    <source>
        <dbReference type="SAM" id="Phobius"/>
    </source>
</evidence>
<dbReference type="InterPro" id="IPR005829">
    <property type="entry name" value="Sugar_transporter_CS"/>
</dbReference>
<comment type="subcellular location">
    <subcellularLocation>
        <location evidence="1">Cell membrane</location>
        <topology evidence="1">Multi-pass membrane protein</topology>
    </subcellularLocation>
</comment>
<feature type="transmembrane region" description="Helical" evidence="7">
    <location>
        <begin position="248"/>
        <end position="270"/>
    </location>
</feature>
<feature type="transmembrane region" description="Helical" evidence="7">
    <location>
        <begin position="110"/>
        <end position="133"/>
    </location>
</feature>
<keyword evidence="3" id="KW-1003">Cell membrane</keyword>
<name>A0A916Y281_9MICO</name>
<dbReference type="PROSITE" id="PS00216">
    <property type="entry name" value="SUGAR_TRANSPORT_1"/>
    <property type="match status" value="1"/>
</dbReference>
<proteinExistence type="inferred from homology"/>
<evidence type="ECO:0000256" key="6">
    <source>
        <dbReference type="ARBA" id="ARBA00023136"/>
    </source>
</evidence>
<dbReference type="AlphaFoldDB" id="A0A916Y281"/>
<keyword evidence="5 7" id="KW-1133">Transmembrane helix</keyword>
<dbReference type="GO" id="GO:0005886">
    <property type="term" value="C:plasma membrane"/>
    <property type="evidence" value="ECO:0007669"/>
    <property type="project" value="UniProtKB-SubCell"/>
</dbReference>
<reference evidence="9" key="1">
    <citation type="journal article" date="2014" name="Int. J. Syst. Evol. Microbiol.">
        <title>Complete genome sequence of Corynebacterium casei LMG S-19264T (=DSM 44701T), isolated from a smear-ripened cheese.</title>
        <authorList>
            <consortium name="US DOE Joint Genome Institute (JGI-PGF)"/>
            <person name="Walter F."/>
            <person name="Albersmeier A."/>
            <person name="Kalinowski J."/>
            <person name="Ruckert C."/>
        </authorList>
    </citation>
    <scope>NUCLEOTIDE SEQUENCE</scope>
    <source>
        <strain evidence="9">CGMCC 1.15152</strain>
    </source>
</reference>
<evidence type="ECO:0000259" key="8">
    <source>
        <dbReference type="PROSITE" id="PS50850"/>
    </source>
</evidence>
<dbReference type="GO" id="GO:0022857">
    <property type="term" value="F:transmembrane transporter activity"/>
    <property type="evidence" value="ECO:0007669"/>
    <property type="project" value="InterPro"/>
</dbReference>
<evidence type="ECO:0000313" key="9">
    <source>
        <dbReference type="EMBL" id="GGD26138.1"/>
    </source>
</evidence>
<dbReference type="InterPro" id="IPR011701">
    <property type="entry name" value="MFS"/>
</dbReference>
<dbReference type="CDD" id="cd17473">
    <property type="entry name" value="MFS_arabinose_efflux_permease_like"/>
    <property type="match status" value="1"/>
</dbReference>
<evidence type="ECO:0000256" key="2">
    <source>
        <dbReference type="ARBA" id="ARBA00007520"/>
    </source>
</evidence>
<dbReference type="PROSITE" id="PS50850">
    <property type="entry name" value="MFS"/>
    <property type="match status" value="1"/>
</dbReference>
<dbReference type="RefSeq" id="WP_188710535.1">
    <property type="nucleotide sequence ID" value="NZ_BMHO01000001.1"/>
</dbReference>
<dbReference type="InterPro" id="IPR036259">
    <property type="entry name" value="MFS_trans_sf"/>
</dbReference>
<feature type="transmembrane region" description="Helical" evidence="7">
    <location>
        <begin position="174"/>
        <end position="194"/>
    </location>
</feature>
<evidence type="ECO:0000256" key="5">
    <source>
        <dbReference type="ARBA" id="ARBA00022989"/>
    </source>
</evidence>
<evidence type="ECO:0000313" key="10">
    <source>
        <dbReference type="Proteomes" id="UP000633205"/>
    </source>
</evidence>
<accession>A0A916Y281</accession>
<sequence>MSSVVHAGTARRAGLAQVIILLAAACMPVMAATLITPVLPQMLQHFSDVDGYRVLVPMIVGLPALMVAVFAPFAGQIVDRVGRKTLIVVALVAYAFMGVIPAFVDGLTMILLSRLALGVSESAIITVATALIVDYFHEDHKRNRYLGLQGAAGAIGATVFIIVGTILGTQGWRAPFWIYLISLVIALPALWLLWEPRAAATGESVERGRIPWGRLWGPLIVTVFGGITFYALVVNLPEIVATVGQLDAASPAIGGLAALASAVVATGGIVFPAIKRRLDHRVVPLAFALQAVGLVLLWLLSPLGIPGVVVGALIASFGSGLLLPGFLTWVVVRAGFAERGRVTGLWTAAFFLGNFLVAPVVNGIGANIGIVTAIGIFGIIAAPIAVITWVASRPGR</sequence>
<keyword evidence="4 7" id="KW-0812">Transmembrane</keyword>
<keyword evidence="6 7" id="KW-0472">Membrane</keyword>
<evidence type="ECO:0000256" key="3">
    <source>
        <dbReference type="ARBA" id="ARBA00022475"/>
    </source>
</evidence>
<dbReference type="InterPro" id="IPR050189">
    <property type="entry name" value="MFS_Efflux_Transporters"/>
</dbReference>
<dbReference type="PRINTS" id="PR01035">
    <property type="entry name" value="TCRTETA"/>
</dbReference>
<dbReference type="PANTHER" id="PTHR43124">
    <property type="entry name" value="PURINE EFFLUX PUMP PBUE"/>
    <property type="match status" value="1"/>
</dbReference>
<comment type="caution">
    <text evidence="9">The sequence shown here is derived from an EMBL/GenBank/DDBJ whole genome shotgun (WGS) entry which is preliminary data.</text>
</comment>
<dbReference type="PANTHER" id="PTHR43124:SF3">
    <property type="entry name" value="CHLORAMPHENICOL EFFLUX PUMP RV0191"/>
    <property type="match status" value="1"/>
</dbReference>
<dbReference type="Pfam" id="PF07690">
    <property type="entry name" value="MFS_1"/>
    <property type="match status" value="1"/>
</dbReference>
<feature type="domain" description="Major facilitator superfamily (MFS) profile" evidence="8">
    <location>
        <begin position="17"/>
        <end position="396"/>
    </location>
</feature>
<dbReference type="InterPro" id="IPR020846">
    <property type="entry name" value="MFS_dom"/>
</dbReference>
<dbReference type="Gene3D" id="1.20.1250.20">
    <property type="entry name" value="MFS general substrate transporter like domains"/>
    <property type="match status" value="1"/>
</dbReference>
<dbReference type="Proteomes" id="UP000633205">
    <property type="component" value="Unassembled WGS sequence"/>
</dbReference>
<evidence type="ECO:0000256" key="1">
    <source>
        <dbReference type="ARBA" id="ARBA00004651"/>
    </source>
</evidence>